<name>A0A839F0I9_9GAMM</name>
<reference evidence="12 13" key="1">
    <citation type="submission" date="2020-07" db="EMBL/GenBank/DDBJ databases">
        <title>Genomic Encyclopedia of Type Strains, Phase IV (KMG-V): Genome sequencing to study the core and pangenomes of soil and plant-associated prokaryotes.</title>
        <authorList>
            <person name="Whitman W."/>
        </authorList>
    </citation>
    <scope>NUCLEOTIDE SEQUENCE [LARGE SCALE GENOMIC DNA]</scope>
    <source>
        <strain evidence="12 13">RH2WT43</strain>
    </source>
</reference>
<evidence type="ECO:0000256" key="3">
    <source>
        <dbReference type="ARBA" id="ARBA00022475"/>
    </source>
</evidence>
<evidence type="ECO:0000256" key="4">
    <source>
        <dbReference type="ARBA" id="ARBA00022481"/>
    </source>
</evidence>
<comment type="subcellular location">
    <subcellularLocation>
        <location evidence="1">Cell inner membrane</location>
        <topology evidence="1">Single-pass membrane protein</topology>
    </subcellularLocation>
</comment>
<comment type="similarity">
    <text evidence="9">Belongs to the GSP H family.</text>
</comment>
<evidence type="ECO:0000256" key="6">
    <source>
        <dbReference type="ARBA" id="ARBA00022692"/>
    </source>
</evidence>
<dbReference type="InterPro" id="IPR022346">
    <property type="entry name" value="T2SS_GspH"/>
</dbReference>
<comment type="caution">
    <text evidence="12">The sequence shown here is derived from an EMBL/GenBank/DDBJ whole genome shotgun (WGS) entry which is preliminary data.</text>
</comment>
<sequence>MAVILLLAIALTIVSVGFSKSLEAAKVRAASRDLVAALRYTRGQAIVKGKSQALVLNLEDNSYVAPGKGSKKLPKDMTLQLTTADIEQTGAHSGGIRFFPDGSSTGGHISVLLGQREWRINVAWLTGEIALDEKPE</sequence>
<keyword evidence="13" id="KW-1185">Reference proteome</keyword>
<evidence type="ECO:0000256" key="1">
    <source>
        <dbReference type="ARBA" id="ARBA00004377"/>
    </source>
</evidence>
<evidence type="ECO:0000256" key="5">
    <source>
        <dbReference type="ARBA" id="ARBA00022519"/>
    </source>
</evidence>
<feature type="domain" description="General secretion pathway GspH" evidence="11">
    <location>
        <begin position="30"/>
        <end position="125"/>
    </location>
</feature>
<evidence type="ECO:0000313" key="12">
    <source>
        <dbReference type="EMBL" id="MBA8888453.1"/>
    </source>
</evidence>
<dbReference type="InterPro" id="IPR045584">
    <property type="entry name" value="Pilin-like"/>
</dbReference>
<proteinExistence type="inferred from homology"/>
<dbReference type="SUPFAM" id="SSF54523">
    <property type="entry name" value="Pili subunits"/>
    <property type="match status" value="1"/>
</dbReference>
<organism evidence="12 13">
    <name type="scientific">Dokdonella fugitiva</name>
    <dbReference type="NCBI Taxonomy" id="328517"/>
    <lineage>
        <taxon>Bacteria</taxon>
        <taxon>Pseudomonadati</taxon>
        <taxon>Pseudomonadota</taxon>
        <taxon>Gammaproteobacteria</taxon>
        <taxon>Lysobacterales</taxon>
        <taxon>Rhodanobacteraceae</taxon>
        <taxon>Dokdonella</taxon>
    </lineage>
</organism>
<keyword evidence="7" id="KW-1133">Transmembrane helix</keyword>
<keyword evidence="5" id="KW-0997">Cell inner membrane</keyword>
<evidence type="ECO:0000313" key="13">
    <source>
        <dbReference type="Proteomes" id="UP000550401"/>
    </source>
</evidence>
<evidence type="ECO:0000256" key="8">
    <source>
        <dbReference type="ARBA" id="ARBA00023136"/>
    </source>
</evidence>
<keyword evidence="3" id="KW-1003">Cell membrane</keyword>
<evidence type="ECO:0000256" key="9">
    <source>
        <dbReference type="ARBA" id="ARBA00025772"/>
    </source>
</evidence>
<evidence type="ECO:0000256" key="2">
    <source>
        <dbReference type="ARBA" id="ARBA00021549"/>
    </source>
</evidence>
<keyword evidence="8" id="KW-0472">Membrane</keyword>
<dbReference type="GO" id="GO:0015628">
    <property type="term" value="P:protein secretion by the type II secretion system"/>
    <property type="evidence" value="ECO:0007669"/>
    <property type="project" value="InterPro"/>
</dbReference>
<protein>
    <recommendedName>
        <fullName evidence="2">Type II secretion system protein H</fullName>
    </recommendedName>
    <alternativeName>
        <fullName evidence="10">General secretion pathway protein H</fullName>
    </alternativeName>
</protein>
<dbReference type="EMBL" id="JACGXL010000004">
    <property type="protein sequence ID" value="MBA8888453.1"/>
    <property type="molecule type" value="Genomic_DNA"/>
</dbReference>
<dbReference type="GO" id="GO:0005886">
    <property type="term" value="C:plasma membrane"/>
    <property type="evidence" value="ECO:0007669"/>
    <property type="project" value="UniProtKB-SubCell"/>
</dbReference>
<dbReference type="Pfam" id="PF12019">
    <property type="entry name" value="GspH"/>
    <property type="match status" value="1"/>
</dbReference>
<gene>
    <name evidence="12" type="ORF">FHW12_002686</name>
</gene>
<dbReference type="Proteomes" id="UP000550401">
    <property type="component" value="Unassembled WGS sequence"/>
</dbReference>
<evidence type="ECO:0000256" key="10">
    <source>
        <dbReference type="ARBA" id="ARBA00030775"/>
    </source>
</evidence>
<evidence type="ECO:0000259" key="11">
    <source>
        <dbReference type="Pfam" id="PF12019"/>
    </source>
</evidence>
<keyword evidence="4" id="KW-0488">Methylation</keyword>
<evidence type="ECO:0000256" key="7">
    <source>
        <dbReference type="ARBA" id="ARBA00022989"/>
    </source>
</evidence>
<dbReference type="AlphaFoldDB" id="A0A839F0I9"/>
<accession>A0A839F0I9</accession>
<keyword evidence="6" id="KW-0812">Transmembrane</keyword>
<dbReference type="GO" id="GO:0015627">
    <property type="term" value="C:type II protein secretion system complex"/>
    <property type="evidence" value="ECO:0007669"/>
    <property type="project" value="InterPro"/>
</dbReference>